<feature type="signal peptide" evidence="10">
    <location>
        <begin position="1"/>
        <end position="27"/>
    </location>
</feature>
<evidence type="ECO:0000256" key="6">
    <source>
        <dbReference type="ARBA" id="ARBA00023136"/>
    </source>
</evidence>
<dbReference type="PANTHER" id="PTHR30069:SF49">
    <property type="entry name" value="OUTER MEMBRANE PROTEIN C"/>
    <property type="match status" value="1"/>
</dbReference>
<keyword evidence="10" id="KW-0732">Signal</keyword>
<keyword evidence="14" id="KW-1185">Reference proteome</keyword>
<dbReference type="PROSITE" id="PS52016">
    <property type="entry name" value="TONB_DEPENDENT_REC_3"/>
    <property type="match status" value="1"/>
</dbReference>
<dbReference type="Pfam" id="PF00593">
    <property type="entry name" value="TonB_dep_Rec_b-barrel"/>
    <property type="match status" value="1"/>
</dbReference>
<evidence type="ECO:0000313" key="14">
    <source>
        <dbReference type="Proteomes" id="UP001589683"/>
    </source>
</evidence>
<evidence type="ECO:0000259" key="11">
    <source>
        <dbReference type="Pfam" id="PF00593"/>
    </source>
</evidence>
<dbReference type="PANTHER" id="PTHR30069">
    <property type="entry name" value="TONB-DEPENDENT OUTER MEMBRANE RECEPTOR"/>
    <property type="match status" value="1"/>
</dbReference>
<keyword evidence="13" id="KW-0675">Receptor</keyword>
<proteinExistence type="inferred from homology"/>
<gene>
    <name evidence="13" type="ORF">ACFFUT_13145</name>
</gene>
<protein>
    <submittedName>
        <fullName evidence="13">TonB-dependent receptor domain-containing protein</fullName>
    </submittedName>
</protein>
<keyword evidence="5 9" id="KW-0798">TonB box</keyword>
<dbReference type="InterPro" id="IPR012910">
    <property type="entry name" value="Plug_dom"/>
</dbReference>
<feature type="domain" description="TonB-dependent receptor-like beta-barrel" evidence="11">
    <location>
        <begin position="212"/>
        <end position="652"/>
    </location>
</feature>
<dbReference type="Pfam" id="PF07715">
    <property type="entry name" value="Plug"/>
    <property type="match status" value="1"/>
</dbReference>
<evidence type="ECO:0000256" key="5">
    <source>
        <dbReference type="ARBA" id="ARBA00023077"/>
    </source>
</evidence>
<evidence type="ECO:0000313" key="13">
    <source>
        <dbReference type="EMBL" id="MFB9232733.1"/>
    </source>
</evidence>
<name>A0ABV5JIZ2_9RHOB</name>
<feature type="domain" description="TonB-dependent receptor plug" evidence="12">
    <location>
        <begin position="68"/>
        <end position="154"/>
    </location>
</feature>
<keyword evidence="4 8" id="KW-0812">Transmembrane</keyword>
<reference evidence="13 14" key="1">
    <citation type="submission" date="2024-09" db="EMBL/GenBank/DDBJ databases">
        <authorList>
            <person name="Sun Q."/>
            <person name="Mori K."/>
        </authorList>
    </citation>
    <scope>NUCLEOTIDE SEQUENCE [LARGE SCALE GENOMIC DNA]</scope>
    <source>
        <strain evidence="13 14">CECT 8726</strain>
    </source>
</reference>
<dbReference type="EMBL" id="JBHMEA010000042">
    <property type="protein sequence ID" value="MFB9232733.1"/>
    <property type="molecule type" value="Genomic_DNA"/>
</dbReference>
<evidence type="ECO:0000256" key="7">
    <source>
        <dbReference type="ARBA" id="ARBA00023237"/>
    </source>
</evidence>
<dbReference type="InterPro" id="IPR036942">
    <property type="entry name" value="Beta-barrel_TonB_sf"/>
</dbReference>
<evidence type="ECO:0000256" key="4">
    <source>
        <dbReference type="ARBA" id="ARBA00022692"/>
    </source>
</evidence>
<keyword evidence="7 8" id="KW-0998">Cell outer membrane</keyword>
<comment type="subcellular location">
    <subcellularLocation>
        <location evidence="1 8">Cell outer membrane</location>
        <topology evidence="1 8">Multi-pass membrane protein</topology>
    </subcellularLocation>
</comment>
<evidence type="ECO:0000256" key="2">
    <source>
        <dbReference type="ARBA" id="ARBA00022448"/>
    </source>
</evidence>
<keyword evidence="6 8" id="KW-0472">Membrane</keyword>
<dbReference type="InterPro" id="IPR039426">
    <property type="entry name" value="TonB-dep_rcpt-like"/>
</dbReference>
<evidence type="ECO:0000256" key="3">
    <source>
        <dbReference type="ARBA" id="ARBA00022452"/>
    </source>
</evidence>
<comment type="caution">
    <text evidence="13">The sequence shown here is derived from an EMBL/GenBank/DDBJ whole genome shotgun (WGS) entry which is preliminary data.</text>
</comment>
<dbReference type="Proteomes" id="UP001589683">
    <property type="component" value="Unassembled WGS sequence"/>
</dbReference>
<evidence type="ECO:0000256" key="1">
    <source>
        <dbReference type="ARBA" id="ARBA00004571"/>
    </source>
</evidence>
<dbReference type="Gene3D" id="2.40.170.20">
    <property type="entry name" value="TonB-dependent receptor, beta-barrel domain"/>
    <property type="match status" value="1"/>
</dbReference>
<evidence type="ECO:0000256" key="8">
    <source>
        <dbReference type="PROSITE-ProRule" id="PRU01360"/>
    </source>
</evidence>
<comment type="similarity">
    <text evidence="8 9">Belongs to the TonB-dependent receptor family.</text>
</comment>
<evidence type="ECO:0000259" key="12">
    <source>
        <dbReference type="Pfam" id="PF07715"/>
    </source>
</evidence>
<dbReference type="RefSeq" id="WP_213890416.1">
    <property type="nucleotide sequence ID" value="NZ_JAGFNU010000010.1"/>
</dbReference>
<keyword evidence="3 8" id="KW-1134">Transmembrane beta strand</keyword>
<evidence type="ECO:0000256" key="9">
    <source>
        <dbReference type="RuleBase" id="RU003357"/>
    </source>
</evidence>
<dbReference type="InterPro" id="IPR000531">
    <property type="entry name" value="Beta-barrel_TonB"/>
</dbReference>
<keyword evidence="2 8" id="KW-0813">Transport</keyword>
<sequence length="689" mass="74147">MSKPQFMRLGATAILLSSLSTTALAQAADLPEAELILQLDPIIVQNTTAPSGPSRLVFNHRDRTLNLAADGGELLRSVPGITSGRMGGHGLEPVIRGQQQNQLNIIDAGAFTFGACPNRMDPPATTAAFNRADRVIIERGYHTVTNGPGGSGGAIVLEREAPVFDPGKPWTLSTQAGAASNSDLREGALSGALDLGSGFYLEGFTEHHEADNYVDGDGATVRSAYQQQTAGVTLGYVGERLSLAFDIERDEAEDVLFPGASMDSPSSETTVMRLRGGLEMNQDVLQRVEVNAYLGTVDHVMDNFSLRPVGMMAARTPSTSDTYGGKLEAHLDFGRTTAKIGADLQSNNRMATFYSAPAAMQAQVAAENPALARFLMWPDVTIAQYGLYGETETMLTSKTTLTLGGRYDYVSASADAANIVPGGSALSPNDFYTAQYGTTFDNNREEHNFGALARVEQKLNDNATLFVGVSRSVRTSDATERAMARNNWVGNPDIAPEKHHQFDVGVEVTRANWQVGAAAYLDQVDDYILRDAFSVPGVTTYRNIGARLVGLELDGSWQRGGLELSGDMAWTYGINLIDDRPLAQIPPLSGSVSLSYGETDWRAGARVNWADSQSRIDPSRDANATTGYATLDVFARYTLSDNAILHAGVTNLTDQTYANHLNRPNVFDPTMVQVNEPGRSVYLSVSAEF</sequence>
<dbReference type="SUPFAM" id="SSF56935">
    <property type="entry name" value="Porins"/>
    <property type="match status" value="1"/>
</dbReference>
<organism evidence="13 14">
    <name type="scientific">Pseudohalocynthiibacter aestuariivivens</name>
    <dbReference type="NCBI Taxonomy" id="1591409"/>
    <lineage>
        <taxon>Bacteria</taxon>
        <taxon>Pseudomonadati</taxon>
        <taxon>Pseudomonadota</taxon>
        <taxon>Alphaproteobacteria</taxon>
        <taxon>Rhodobacterales</taxon>
        <taxon>Paracoccaceae</taxon>
        <taxon>Pseudohalocynthiibacter</taxon>
    </lineage>
</organism>
<feature type="chain" id="PRO_5045533385" evidence="10">
    <location>
        <begin position="28"/>
        <end position="689"/>
    </location>
</feature>
<accession>A0ABV5JIZ2</accession>
<evidence type="ECO:0000256" key="10">
    <source>
        <dbReference type="SAM" id="SignalP"/>
    </source>
</evidence>